<accession>A0A915I403</accession>
<name>A0A915I403_ROMCU</name>
<comment type="subcellular location">
    <subcellularLocation>
        <location evidence="1 5 6">Nucleus</location>
    </subcellularLocation>
</comment>
<dbReference type="CDD" id="cd00086">
    <property type="entry name" value="homeodomain"/>
    <property type="match status" value="1"/>
</dbReference>
<dbReference type="GO" id="GO:0000981">
    <property type="term" value="F:DNA-binding transcription factor activity, RNA polymerase II-specific"/>
    <property type="evidence" value="ECO:0007669"/>
    <property type="project" value="TreeGrafter"/>
</dbReference>
<evidence type="ECO:0000259" key="8">
    <source>
        <dbReference type="PROSITE" id="PS50071"/>
    </source>
</evidence>
<dbReference type="Proteomes" id="UP000887565">
    <property type="component" value="Unplaced"/>
</dbReference>
<feature type="region of interest" description="Disordered" evidence="7">
    <location>
        <begin position="178"/>
        <end position="216"/>
    </location>
</feature>
<dbReference type="Gene3D" id="1.10.10.60">
    <property type="entry name" value="Homeodomain-like"/>
    <property type="match status" value="1"/>
</dbReference>
<dbReference type="InterPro" id="IPR001356">
    <property type="entry name" value="HD"/>
</dbReference>
<evidence type="ECO:0000256" key="4">
    <source>
        <dbReference type="ARBA" id="ARBA00023242"/>
    </source>
</evidence>
<dbReference type="GO" id="GO:0000978">
    <property type="term" value="F:RNA polymerase II cis-regulatory region sequence-specific DNA binding"/>
    <property type="evidence" value="ECO:0007669"/>
    <property type="project" value="TreeGrafter"/>
</dbReference>
<evidence type="ECO:0000256" key="7">
    <source>
        <dbReference type="SAM" id="MobiDB-lite"/>
    </source>
</evidence>
<proteinExistence type="predicted"/>
<dbReference type="SUPFAM" id="SSF46689">
    <property type="entry name" value="Homeodomain-like"/>
    <property type="match status" value="1"/>
</dbReference>
<dbReference type="SMART" id="SM00389">
    <property type="entry name" value="HOX"/>
    <property type="match status" value="1"/>
</dbReference>
<dbReference type="GO" id="GO:0005667">
    <property type="term" value="C:transcription regulator complex"/>
    <property type="evidence" value="ECO:0007669"/>
    <property type="project" value="TreeGrafter"/>
</dbReference>
<organism evidence="9 10">
    <name type="scientific">Romanomermis culicivorax</name>
    <name type="common">Nematode worm</name>
    <dbReference type="NCBI Taxonomy" id="13658"/>
    <lineage>
        <taxon>Eukaryota</taxon>
        <taxon>Metazoa</taxon>
        <taxon>Ecdysozoa</taxon>
        <taxon>Nematoda</taxon>
        <taxon>Enoplea</taxon>
        <taxon>Dorylaimia</taxon>
        <taxon>Mermithida</taxon>
        <taxon>Mermithoidea</taxon>
        <taxon>Mermithidae</taxon>
        <taxon>Romanomermis</taxon>
    </lineage>
</organism>
<feature type="DNA-binding region" description="Homeobox" evidence="5">
    <location>
        <begin position="136"/>
        <end position="187"/>
    </location>
</feature>
<dbReference type="Pfam" id="PF16878">
    <property type="entry name" value="SIX1_SD"/>
    <property type="match status" value="1"/>
</dbReference>
<dbReference type="PROSITE" id="PS50071">
    <property type="entry name" value="HOMEOBOX_2"/>
    <property type="match status" value="1"/>
</dbReference>
<protein>
    <submittedName>
        <fullName evidence="10">Homeobox domain-containing protein</fullName>
    </submittedName>
</protein>
<dbReference type="PANTHER" id="PTHR10390:SF44">
    <property type="entry name" value="SIX HOMEOBOX 4"/>
    <property type="match status" value="1"/>
</dbReference>
<evidence type="ECO:0000256" key="1">
    <source>
        <dbReference type="ARBA" id="ARBA00004123"/>
    </source>
</evidence>
<evidence type="ECO:0000313" key="10">
    <source>
        <dbReference type="WBParaSite" id="nRc.2.0.1.t08154-RA"/>
    </source>
</evidence>
<evidence type="ECO:0000256" key="2">
    <source>
        <dbReference type="ARBA" id="ARBA00023125"/>
    </source>
</evidence>
<keyword evidence="2 5" id="KW-0238">DNA-binding</keyword>
<dbReference type="WBParaSite" id="nRc.2.0.1.t08154-RA">
    <property type="protein sequence ID" value="nRc.2.0.1.t08154-RA"/>
    <property type="gene ID" value="nRc.2.0.1.g08154"/>
</dbReference>
<dbReference type="Pfam" id="PF00046">
    <property type="entry name" value="Homeodomain"/>
    <property type="match status" value="1"/>
</dbReference>
<keyword evidence="9" id="KW-1185">Reference proteome</keyword>
<keyword evidence="4 5" id="KW-0539">Nucleus</keyword>
<feature type="domain" description="Homeobox" evidence="8">
    <location>
        <begin position="134"/>
        <end position="186"/>
    </location>
</feature>
<evidence type="ECO:0000313" key="9">
    <source>
        <dbReference type="Proteomes" id="UP000887565"/>
    </source>
</evidence>
<evidence type="ECO:0000256" key="5">
    <source>
        <dbReference type="PROSITE-ProRule" id="PRU00108"/>
    </source>
</evidence>
<dbReference type="GO" id="GO:0005634">
    <property type="term" value="C:nucleus"/>
    <property type="evidence" value="ECO:0007669"/>
    <property type="project" value="UniProtKB-SubCell"/>
</dbReference>
<evidence type="ECO:0000256" key="6">
    <source>
        <dbReference type="RuleBase" id="RU000682"/>
    </source>
</evidence>
<dbReference type="InterPro" id="IPR009057">
    <property type="entry name" value="Homeodomain-like_sf"/>
</dbReference>
<dbReference type="PANTHER" id="PTHR10390">
    <property type="entry name" value="HOMEOBOX PROTEIN SIX"/>
    <property type="match status" value="1"/>
</dbReference>
<dbReference type="OMA" id="ISCICET"/>
<evidence type="ECO:0000256" key="3">
    <source>
        <dbReference type="ARBA" id="ARBA00023155"/>
    </source>
</evidence>
<reference evidence="10" key="1">
    <citation type="submission" date="2022-11" db="UniProtKB">
        <authorList>
            <consortium name="WormBaseParasite"/>
        </authorList>
    </citation>
    <scope>IDENTIFICATION</scope>
</reference>
<dbReference type="AlphaFoldDB" id="A0A915I403"/>
<dbReference type="InterPro" id="IPR031701">
    <property type="entry name" value="SIX1_SD"/>
</dbReference>
<feature type="compositionally biased region" description="Polar residues" evidence="7">
    <location>
        <begin position="189"/>
        <end position="216"/>
    </location>
</feature>
<keyword evidence="3 5" id="KW-0371">Homeobox</keyword>
<sequence length="295" mass="33876">MMISCTEIRYNSEQISCICETLYRSNDVAALINFFHYLAANYDPYENLCDTSVLKGRLMVLLNSGAFQEVYDILKGFQFDARFHEELQNVWWKAHYAELETQRGKALGPVEKYRLRKKFPPPLTIWDGEEFVYSFKEKSRKMLKSFYKQNKYPTADEKKQITEKTGLSFTQVSNWYKNRRQREKGVQSPIPSNRNSSPAQHAANTSADVSKNVSDGNIKQKRFDAQAINQRRMAAVKCESLTIVGGSNSLYGENLSKSISMISNGRNVDYRSSIPASSIVAVAENFKEKSIYHYL</sequence>